<protein>
    <submittedName>
        <fullName evidence="3">Uncharacterized protein</fullName>
    </submittedName>
</protein>
<feature type="transmembrane region" description="Helical" evidence="2">
    <location>
        <begin position="95"/>
        <end position="120"/>
    </location>
</feature>
<reference evidence="3" key="1">
    <citation type="submission" date="2020-07" db="EMBL/GenBank/DDBJ databases">
        <authorList>
            <person name="Lin J."/>
        </authorList>
    </citation>
    <scope>NUCLEOTIDE SEQUENCE</scope>
</reference>
<feature type="region of interest" description="Disordered" evidence="1">
    <location>
        <begin position="1"/>
        <end position="49"/>
    </location>
</feature>
<keyword evidence="2" id="KW-1133">Transmembrane helix</keyword>
<sequence>MRDRSLRTFPKFTRTGTGPCPRDQSLETGPPMRDRSPRAPQPNTLTGTAGSQFRSYVPGAQKWVRKFYIVNIVYFDAWQGGRQWDFGPEIDHPSVVAGFGAILGGLVAGLEVLPAVLLVIRDHLAARNCIREPSSSAAAIAGQDRGKGVAS</sequence>
<name>A0A6V7QH31_ANACO</name>
<evidence type="ECO:0000256" key="2">
    <source>
        <dbReference type="SAM" id="Phobius"/>
    </source>
</evidence>
<organism evidence="3">
    <name type="scientific">Ananas comosus var. bracteatus</name>
    <name type="common">red pineapple</name>
    <dbReference type="NCBI Taxonomy" id="296719"/>
    <lineage>
        <taxon>Eukaryota</taxon>
        <taxon>Viridiplantae</taxon>
        <taxon>Streptophyta</taxon>
        <taxon>Embryophyta</taxon>
        <taxon>Tracheophyta</taxon>
        <taxon>Spermatophyta</taxon>
        <taxon>Magnoliopsida</taxon>
        <taxon>Liliopsida</taxon>
        <taxon>Poales</taxon>
        <taxon>Bromeliaceae</taxon>
        <taxon>Bromelioideae</taxon>
        <taxon>Ananas</taxon>
    </lineage>
</organism>
<evidence type="ECO:0000313" key="3">
    <source>
        <dbReference type="EMBL" id="CAD1842453.1"/>
    </source>
</evidence>
<gene>
    <name evidence="3" type="ORF">CB5_LOCUS25664</name>
</gene>
<keyword evidence="2" id="KW-0472">Membrane</keyword>
<proteinExistence type="predicted"/>
<dbReference type="AlphaFoldDB" id="A0A6V7QH31"/>
<keyword evidence="2" id="KW-0812">Transmembrane</keyword>
<evidence type="ECO:0000256" key="1">
    <source>
        <dbReference type="SAM" id="MobiDB-lite"/>
    </source>
</evidence>
<accession>A0A6V7QH31</accession>
<dbReference type="EMBL" id="LR862136">
    <property type="protein sequence ID" value="CAD1842453.1"/>
    <property type="molecule type" value="Genomic_DNA"/>
</dbReference>